<accession>A0ABW5NB65</accession>
<reference evidence="2" key="1">
    <citation type="journal article" date="2019" name="Int. J. Syst. Evol. Microbiol.">
        <title>The Global Catalogue of Microorganisms (GCM) 10K type strain sequencing project: providing services to taxonomists for standard genome sequencing and annotation.</title>
        <authorList>
            <consortium name="The Broad Institute Genomics Platform"/>
            <consortium name="The Broad Institute Genome Sequencing Center for Infectious Disease"/>
            <person name="Wu L."/>
            <person name="Ma J."/>
        </authorList>
    </citation>
    <scope>NUCLEOTIDE SEQUENCE [LARGE SCALE GENOMIC DNA]</scope>
    <source>
        <strain evidence="2">KCTC 42423</strain>
    </source>
</reference>
<name>A0ABW5NB65_9FLAO</name>
<proteinExistence type="predicted"/>
<organism evidence="1 2">
    <name type="scientific">Aquimarina hainanensis</name>
    <dbReference type="NCBI Taxonomy" id="1578017"/>
    <lineage>
        <taxon>Bacteria</taxon>
        <taxon>Pseudomonadati</taxon>
        <taxon>Bacteroidota</taxon>
        <taxon>Flavobacteriia</taxon>
        <taxon>Flavobacteriales</taxon>
        <taxon>Flavobacteriaceae</taxon>
        <taxon>Aquimarina</taxon>
    </lineage>
</organism>
<dbReference type="EMBL" id="JBHULX010000039">
    <property type="protein sequence ID" value="MFD2592690.1"/>
    <property type="molecule type" value="Genomic_DNA"/>
</dbReference>
<evidence type="ECO:0008006" key="3">
    <source>
        <dbReference type="Google" id="ProtNLM"/>
    </source>
</evidence>
<evidence type="ECO:0000313" key="1">
    <source>
        <dbReference type="EMBL" id="MFD2592690.1"/>
    </source>
</evidence>
<protein>
    <recommendedName>
        <fullName evidence="3">DUF4488 domain-containing protein</fullName>
    </recommendedName>
</protein>
<sequence length="174" mass="19929">MKNSTLLFRSLFFITLIAGGAHLVSYATDLPVKKTVTTLTEVPSSVSESRTSSTFTEELPETSLTDYILGRWRVQYNSKDFTGAIQYLLTKEGSEFHAYTDRYEDKHGNTQKAPKVKTLVITVFDGYKGSGRYTLTYQEKTYTIDCQIHMVDKTTLQLSYDYYGYSDVETWKKL</sequence>
<keyword evidence="2" id="KW-1185">Reference proteome</keyword>
<evidence type="ECO:0000313" key="2">
    <source>
        <dbReference type="Proteomes" id="UP001597459"/>
    </source>
</evidence>
<dbReference type="RefSeq" id="WP_378254749.1">
    <property type="nucleotide sequence ID" value="NZ_JBHSJV010000001.1"/>
</dbReference>
<comment type="caution">
    <text evidence="1">The sequence shown here is derived from an EMBL/GenBank/DDBJ whole genome shotgun (WGS) entry which is preliminary data.</text>
</comment>
<gene>
    <name evidence="1" type="ORF">ACFSTE_17775</name>
</gene>
<dbReference type="Proteomes" id="UP001597459">
    <property type="component" value="Unassembled WGS sequence"/>
</dbReference>